<evidence type="ECO:0000256" key="3">
    <source>
        <dbReference type="ARBA" id="ARBA00023125"/>
    </source>
</evidence>
<evidence type="ECO:0000313" key="8">
    <source>
        <dbReference type="EMBL" id="EEP81849.1"/>
    </source>
</evidence>
<dbReference type="InterPro" id="IPR050560">
    <property type="entry name" value="MYB_TF"/>
</dbReference>
<feature type="domain" description="Myb-like" evidence="6">
    <location>
        <begin position="54"/>
        <end position="104"/>
    </location>
</feature>
<dbReference type="GeneID" id="8442902"/>
<keyword evidence="9" id="KW-1185">Reference proteome</keyword>
<name>C4JVX2_UNCRE</name>
<dbReference type="GO" id="GO:1902584">
    <property type="term" value="P:positive regulation of response to water deprivation"/>
    <property type="evidence" value="ECO:0007669"/>
    <property type="project" value="UniProtKB-ARBA"/>
</dbReference>
<reference evidence="9" key="1">
    <citation type="journal article" date="2009" name="Genome Res.">
        <title>Comparative genomic analyses of the human fungal pathogens Coccidioides and their relatives.</title>
        <authorList>
            <person name="Sharpton T.J."/>
            <person name="Stajich J.E."/>
            <person name="Rounsley S.D."/>
            <person name="Gardner M.J."/>
            <person name="Wortman J.R."/>
            <person name="Jordar V.S."/>
            <person name="Maiti R."/>
            <person name="Kodira C.D."/>
            <person name="Neafsey D.E."/>
            <person name="Zeng Q."/>
            <person name="Hung C.-Y."/>
            <person name="McMahan C."/>
            <person name="Muszewska A."/>
            <person name="Grynberg M."/>
            <person name="Mandel M.A."/>
            <person name="Kellner E.M."/>
            <person name="Barker B.M."/>
            <person name="Galgiani J.N."/>
            <person name="Orbach M.J."/>
            <person name="Kirkland T.N."/>
            <person name="Cole G.T."/>
            <person name="Henn M.R."/>
            <person name="Birren B.W."/>
            <person name="Taylor J.W."/>
        </authorList>
    </citation>
    <scope>NUCLEOTIDE SEQUENCE [LARGE SCALE GENOMIC DNA]</scope>
    <source>
        <strain evidence="9">UAMH 1704</strain>
    </source>
</reference>
<dbReference type="Pfam" id="PF00249">
    <property type="entry name" value="Myb_DNA-binding"/>
    <property type="match status" value="2"/>
</dbReference>
<gene>
    <name evidence="8" type="ORF">UREG_06714</name>
</gene>
<dbReference type="KEGG" id="ure:UREG_06714"/>
<dbReference type="OrthoDB" id="2143914at2759"/>
<comment type="subcellular location">
    <subcellularLocation>
        <location evidence="1">Nucleus</location>
    </subcellularLocation>
</comment>
<dbReference type="STRING" id="336963.C4JVX2"/>
<keyword evidence="2" id="KW-0677">Repeat</keyword>
<dbReference type="GO" id="GO:0032875">
    <property type="term" value="P:regulation of DNA endoreduplication"/>
    <property type="evidence" value="ECO:0007669"/>
    <property type="project" value="UniProtKB-ARBA"/>
</dbReference>
<dbReference type="GO" id="GO:1901002">
    <property type="term" value="P:positive regulation of response to salt stress"/>
    <property type="evidence" value="ECO:0007669"/>
    <property type="project" value="UniProtKB-ARBA"/>
</dbReference>
<evidence type="ECO:0000256" key="4">
    <source>
        <dbReference type="ARBA" id="ARBA00023242"/>
    </source>
</evidence>
<dbReference type="AlphaFoldDB" id="C4JVX2"/>
<dbReference type="Proteomes" id="UP000002058">
    <property type="component" value="Unassembled WGS sequence"/>
</dbReference>
<feature type="compositionally biased region" description="Polar residues" evidence="5">
    <location>
        <begin position="208"/>
        <end position="239"/>
    </location>
</feature>
<dbReference type="SMART" id="SM00717">
    <property type="entry name" value="SANT"/>
    <property type="match status" value="2"/>
</dbReference>
<sequence length="348" mass="39065">MAPAQRRGPWVPEEDQELLQLVRTQGPNNWVRISQHMKYRSPKQCRERFHQNLKPSLNHDPITPEEGVMIERMVNEMGKRWAEIARRLGNRSDNAVKNWWNGSMNRKKRRLVPSRESDHASRAFDGRIESLYSQSAVGSQFGHRQHKEGQSSWLLASCSRRESSSSYVRDDWSRERSSPPSHHRHLPPLFTADSASHVDHTLTSPCYSEISSRTSAGPPSMISDHTSVASASPRTLTSPSIPPIPMELHPGYDERRRGSAPTVGHSPMKTHTHAYSSSTGAKSMEILAESEPGSRDWQTGSASAGSPHFRHHNSAQAQHRQLPAISLAHARSAVQDRDARMGVNNLLN</sequence>
<dbReference type="RefSeq" id="XP_002583747.1">
    <property type="nucleotide sequence ID" value="XM_002583701.1"/>
</dbReference>
<dbReference type="PROSITE" id="PS51294">
    <property type="entry name" value="HTH_MYB"/>
    <property type="match status" value="2"/>
</dbReference>
<dbReference type="OMA" id="DHNSVCS"/>
<keyword evidence="3" id="KW-0238">DNA-binding</keyword>
<dbReference type="InterPro" id="IPR017930">
    <property type="entry name" value="Myb_dom"/>
</dbReference>
<evidence type="ECO:0000313" key="9">
    <source>
        <dbReference type="Proteomes" id="UP000002058"/>
    </source>
</evidence>
<dbReference type="CDD" id="cd00167">
    <property type="entry name" value="SANT"/>
    <property type="match status" value="2"/>
</dbReference>
<dbReference type="PANTHER" id="PTHR45614">
    <property type="entry name" value="MYB PROTEIN-RELATED"/>
    <property type="match status" value="1"/>
</dbReference>
<dbReference type="PROSITE" id="PS50090">
    <property type="entry name" value="MYB_LIKE"/>
    <property type="match status" value="2"/>
</dbReference>
<dbReference type="EMBL" id="CH476618">
    <property type="protein sequence ID" value="EEP81849.1"/>
    <property type="molecule type" value="Genomic_DNA"/>
</dbReference>
<dbReference type="GO" id="GO:2000037">
    <property type="term" value="P:regulation of stomatal complex patterning"/>
    <property type="evidence" value="ECO:0007669"/>
    <property type="project" value="UniProtKB-ARBA"/>
</dbReference>
<dbReference type="eggNOG" id="KOG0048">
    <property type="taxonomic scope" value="Eukaryota"/>
</dbReference>
<feature type="domain" description="Myb-like" evidence="6">
    <location>
        <begin position="2"/>
        <end position="53"/>
    </location>
</feature>
<dbReference type="FunFam" id="1.10.10.60:FF:000355">
    <property type="entry name" value="Transcription factor MYB124"/>
    <property type="match status" value="1"/>
</dbReference>
<dbReference type="InterPro" id="IPR009057">
    <property type="entry name" value="Homeodomain-like_sf"/>
</dbReference>
<dbReference type="GO" id="GO:0000278">
    <property type="term" value="P:mitotic cell cycle"/>
    <property type="evidence" value="ECO:0007669"/>
    <property type="project" value="TreeGrafter"/>
</dbReference>
<dbReference type="GO" id="GO:0045944">
    <property type="term" value="P:positive regulation of transcription by RNA polymerase II"/>
    <property type="evidence" value="ECO:0007669"/>
    <property type="project" value="TreeGrafter"/>
</dbReference>
<dbReference type="GO" id="GO:0000981">
    <property type="term" value="F:DNA-binding transcription factor activity, RNA polymerase II-specific"/>
    <property type="evidence" value="ECO:0007669"/>
    <property type="project" value="TreeGrafter"/>
</dbReference>
<dbReference type="PANTHER" id="PTHR45614:SF25">
    <property type="entry name" value="MYB PROTEIN"/>
    <property type="match status" value="1"/>
</dbReference>
<proteinExistence type="predicted"/>
<feature type="region of interest" description="Disordered" evidence="5">
    <location>
        <begin position="166"/>
        <end position="189"/>
    </location>
</feature>
<dbReference type="GO" id="GO:0000978">
    <property type="term" value="F:RNA polymerase II cis-regulatory region sequence-specific DNA binding"/>
    <property type="evidence" value="ECO:0007669"/>
    <property type="project" value="TreeGrafter"/>
</dbReference>
<dbReference type="SUPFAM" id="SSF46689">
    <property type="entry name" value="Homeodomain-like"/>
    <property type="match status" value="1"/>
</dbReference>
<dbReference type="HOGENOM" id="CLU_046302_1_0_1"/>
<evidence type="ECO:0000259" key="6">
    <source>
        <dbReference type="PROSITE" id="PS50090"/>
    </source>
</evidence>
<feature type="domain" description="HTH myb-type" evidence="7">
    <location>
        <begin position="2"/>
        <end position="57"/>
    </location>
</feature>
<feature type="region of interest" description="Disordered" evidence="5">
    <location>
        <begin position="208"/>
        <end position="280"/>
    </location>
</feature>
<protein>
    <submittedName>
        <fullName evidence="8">FlbD protein</fullName>
    </submittedName>
</protein>
<dbReference type="GO" id="GO:0033993">
    <property type="term" value="P:response to lipid"/>
    <property type="evidence" value="ECO:0007669"/>
    <property type="project" value="UniProtKB-ARBA"/>
</dbReference>
<dbReference type="Gene3D" id="1.10.10.60">
    <property type="entry name" value="Homeodomain-like"/>
    <property type="match status" value="2"/>
</dbReference>
<evidence type="ECO:0000256" key="1">
    <source>
        <dbReference type="ARBA" id="ARBA00004123"/>
    </source>
</evidence>
<dbReference type="InParanoid" id="C4JVX2"/>
<dbReference type="GO" id="GO:0050891">
    <property type="term" value="P:multicellular organismal-level water homeostasis"/>
    <property type="evidence" value="ECO:0007669"/>
    <property type="project" value="UniProtKB-ARBA"/>
</dbReference>
<evidence type="ECO:0000256" key="5">
    <source>
        <dbReference type="SAM" id="MobiDB-lite"/>
    </source>
</evidence>
<accession>C4JVX2</accession>
<evidence type="ECO:0000256" key="2">
    <source>
        <dbReference type="ARBA" id="ARBA00022737"/>
    </source>
</evidence>
<organism evidence="8 9">
    <name type="scientific">Uncinocarpus reesii (strain UAMH 1704)</name>
    <dbReference type="NCBI Taxonomy" id="336963"/>
    <lineage>
        <taxon>Eukaryota</taxon>
        <taxon>Fungi</taxon>
        <taxon>Dikarya</taxon>
        <taxon>Ascomycota</taxon>
        <taxon>Pezizomycotina</taxon>
        <taxon>Eurotiomycetes</taxon>
        <taxon>Eurotiomycetidae</taxon>
        <taxon>Onygenales</taxon>
        <taxon>Onygenaceae</taxon>
        <taxon>Uncinocarpus</taxon>
    </lineage>
</organism>
<dbReference type="VEuPathDB" id="FungiDB:UREG_06714"/>
<evidence type="ECO:0000259" key="7">
    <source>
        <dbReference type="PROSITE" id="PS51294"/>
    </source>
</evidence>
<dbReference type="InterPro" id="IPR001005">
    <property type="entry name" value="SANT/Myb"/>
</dbReference>
<dbReference type="GO" id="GO:0005634">
    <property type="term" value="C:nucleus"/>
    <property type="evidence" value="ECO:0007669"/>
    <property type="project" value="UniProtKB-SubCell"/>
</dbReference>
<feature type="compositionally biased region" description="Basic and acidic residues" evidence="5">
    <location>
        <begin position="166"/>
        <end position="177"/>
    </location>
</feature>
<dbReference type="GO" id="GO:1902806">
    <property type="term" value="P:regulation of cell cycle G1/S phase transition"/>
    <property type="evidence" value="ECO:0007669"/>
    <property type="project" value="UniProtKB-ARBA"/>
</dbReference>
<keyword evidence="4" id="KW-0539">Nucleus</keyword>
<feature type="domain" description="HTH myb-type" evidence="7">
    <location>
        <begin position="58"/>
        <end position="108"/>
    </location>
</feature>